<organism evidence="1">
    <name type="scientific">human gut metagenome</name>
    <dbReference type="NCBI Taxonomy" id="408170"/>
    <lineage>
        <taxon>unclassified sequences</taxon>
        <taxon>metagenomes</taxon>
        <taxon>organismal metagenomes</taxon>
    </lineage>
</organism>
<sequence>RLSLLIDGMFAVQRQTKRLDMMNLREYATYYNDLANMVKSLTLVIIMPILLCWE</sequence>
<gene>
    <name evidence="1" type="ORF">OBE_13459</name>
</gene>
<dbReference type="AlphaFoldDB" id="K1RT06"/>
<evidence type="ECO:0000313" key="1">
    <source>
        <dbReference type="EMBL" id="EKC51722.1"/>
    </source>
</evidence>
<protein>
    <submittedName>
        <fullName evidence="1">Uncharacterized protein</fullName>
    </submittedName>
</protein>
<proteinExistence type="predicted"/>
<reference evidence="1" key="1">
    <citation type="journal article" date="2013" name="Environ. Microbiol.">
        <title>Microbiota from the distal guts of lean and obese adolescents exhibit partial functional redundancy besides clear differences in community structure.</title>
        <authorList>
            <person name="Ferrer M."/>
            <person name="Ruiz A."/>
            <person name="Lanza F."/>
            <person name="Haange S.B."/>
            <person name="Oberbach A."/>
            <person name="Till H."/>
            <person name="Bargiela R."/>
            <person name="Campoy C."/>
            <person name="Segura M.T."/>
            <person name="Richter M."/>
            <person name="von Bergen M."/>
            <person name="Seifert J."/>
            <person name="Suarez A."/>
        </authorList>
    </citation>
    <scope>NUCLEOTIDE SEQUENCE</scope>
</reference>
<feature type="non-terminal residue" evidence="1">
    <location>
        <position position="1"/>
    </location>
</feature>
<name>K1RT06_9ZZZZ</name>
<dbReference type="EMBL" id="AJWZ01009290">
    <property type="protein sequence ID" value="EKC51722.1"/>
    <property type="molecule type" value="Genomic_DNA"/>
</dbReference>
<accession>K1RT06</accession>
<comment type="caution">
    <text evidence="1">The sequence shown here is derived from an EMBL/GenBank/DDBJ whole genome shotgun (WGS) entry which is preliminary data.</text>
</comment>